<accession>A0A7Y0A2B5</accession>
<comment type="caution">
    <text evidence="2">The sequence shown here is derived from an EMBL/GenBank/DDBJ whole genome shotgun (WGS) entry which is preliminary data.</text>
</comment>
<organism evidence="2 3">
    <name type="scientific">Paraburkholderia antibiotica</name>
    <dbReference type="NCBI Taxonomy" id="2728839"/>
    <lineage>
        <taxon>Bacteria</taxon>
        <taxon>Pseudomonadati</taxon>
        <taxon>Pseudomonadota</taxon>
        <taxon>Betaproteobacteria</taxon>
        <taxon>Burkholderiales</taxon>
        <taxon>Burkholderiaceae</taxon>
        <taxon>Paraburkholderia</taxon>
    </lineage>
</organism>
<dbReference type="AlphaFoldDB" id="A0A7Y0A2B5"/>
<dbReference type="EMBL" id="JABBFZ010000032">
    <property type="protein sequence ID" value="NML35185.1"/>
    <property type="molecule type" value="Genomic_DNA"/>
</dbReference>
<evidence type="ECO:0000313" key="3">
    <source>
        <dbReference type="Proteomes" id="UP000583127"/>
    </source>
</evidence>
<proteinExistence type="predicted"/>
<protein>
    <submittedName>
        <fullName evidence="2">Uncharacterized protein</fullName>
    </submittedName>
</protein>
<reference evidence="2 3" key="1">
    <citation type="submission" date="2020-04" db="EMBL/GenBank/DDBJ databases">
        <title>Paraburkholderia sp. G-4-1-8 isolated from soil.</title>
        <authorList>
            <person name="Dahal R.H."/>
        </authorList>
    </citation>
    <scope>NUCLEOTIDE SEQUENCE [LARGE SCALE GENOMIC DNA]</scope>
    <source>
        <strain evidence="2 3">G-4-1-8</strain>
    </source>
</reference>
<feature type="compositionally biased region" description="Basic and acidic residues" evidence="1">
    <location>
        <begin position="67"/>
        <end position="80"/>
    </location>
</feature>
<keyword evidence="3" id="KW-1185">Reference proteome</keyword>
<evidence type="ECO:0000256" key="1">
    <source>
        <dbReference type="SAM" id="MobiDB-lite"/>
    </source>
</evidence>
<dbReference type="Proteomes" id="UP000583127">
    <property type="component" value="Unassembled WGS sequence"/>
</dbReference>
<evidence type="ECO:0000313" key="2">
    <source>
        <dbReference type="EMBL" id="NML35185.1"/>
    </source>
</evidence>
<feature type="compositionally biased region" description="Polar residues" evidence="1">
    <location>
        <begin position="81"/>
        <end position="95"/>
    </location>
</feature>
<name>A0A7Y0A2B5_9BURK</name>
<feature type="region of interest" description="Disordered" evidence="1">
    <location>
        <begin position="65"/>
        <end position="95"/>
    </location>
</feature>
<dbReference type="RefSeq" id="WP_169501368.1">
    <property type="nucleotide sequence ID" value="NZ_JABBFZ010000032.1"/>
</dbReference>
<gene>
    <name evidence="2" type="ORF">HHL14_30725</name>
</gene>
<sequence length="95" mass="10968">MLDINVRFSDNSHEMVDDVDGKNDSDSSTCKVKFRLFVFLCQVHRTEFSDFGAGLEILPQAQTTPYHARESGFDSNRDSQYRTATRNLQQYRPKS</sequence>